<comment type="caution">
    <text evidence="2">The sequence shown here is derived from an EMBL/GenBank/DDBJ whole genome shotgun (WGS) entry which is preliminary data.</text>
</comment>
<organism evidence="2 3">
    <name type="scientific">Streptosporangium album</name>
    <dbReference type="NCBI Taxonomy" id="47479"/>
    <lineage>
        <taxon>Bacteria</taxon>
        <taxon>Bacillati</taxon>
        <taxon>Actinomycetota</taxon>
        <taxon>Actinomycetes</taxon>
        <taxon>Streptosporangiales</taxon>
        <taxon>Streptosporangiaceae</taxon>
        <taxon>Streptosporangium</taxon>
    </lineage>
</organism>
<proteinExistence type="predicted"/>
<accession>A0A7W7WEZ2</accession>
<gene>
    <name evidence="2" type="ORF">FHR32_008789</name>
</gene>
<sequence length="186" mass="19763">MTTLTGTGPRRACSPPAIAARVCSSMPGASNAEERFFIQPTRRVTKGGFTVATRWRLEAPQITMRTADIKLEPEYYNPVWFSDLSPQYPRLDGSALLTAVDAGRGTPEDLKGKNLRGRLALIRRTEGIPVAVQSNAAAAAGAKLVAIYCESIYRGSSTPEATTASSTPATSRTAESPASASTEART</sequence>
<name>A0A7W7WEZ2_9ACTN</name>
<evidence type="ECO:0000313" key="3">
    <source>
        <dbReference type="Proteomes" id="UP000534286"/>
    </source>
</evidence>
<dbReference type="RefSeq" id="WP_184760210.1">
    <property type="nucleotide sequence ID" value="NZ_JACHJU010000009.1"/>
</dbReference>
<dbReference type="Proteomes" id="UP000534286">
    <property type="component" value="Unassembled WGS sequence"/>
</dbReference>
<dbReference type="SUPFAM" id="SSF52025">
    <property type="entry name" value="PA domain"/>
    <property type="match status" value="1"/>
</dbReference>
<dbReference type="AlphaFoldDB" id="A0A7W7WEZ2"/>
<feature type="region of interest" description="Disordered" evidence="1">
    <location>
        <begin position="157"/>
        <end position="186"/>
    </location>
</feature>
<evidence type="ECO:0008006" key="4">
    <source>
        <dbReference type="Google" id="ProtNLM"/>
    </source>
</evidence>
<protein>
    <recommendedName>
        <fullName evidence="4">PA domain-containing protein</fullName>
    </recommendedName>
</protein>
<keyword evidence="3" id="KW-1185">Reference proteome</keyword>
<evidence type="ECO:0000313" key="2">
    <source>
        <dbReference type="EMBL" id="MBB4944383.1"/>
    </source>
</evidence>
<evidence type="ECO:0000256" key="1">
    <source>
        <dbReference type="SAM" id="MobiDB-lite"/>
    </source>
</evidence>
<reference evidence="2 3" key="1">
    <citation type="submission" date="2020-08" db="EMBL/GenBank/DDBJ databases">
        <title>Sequencing the genomes of 1000 actinobacteria strains.</title>
        <authorList>
            <person name="Klenk H.-P."/>
        </authorList>
    </citation>
    <scope>NUCLEOTIDE SEQUENCE [LARGE SCALE GENOMIC DNA]</scope>
    <source>
        <strain evidence="2 3">DSM 43023</strain>
    </source>
</reference>
<dbReference type="EMBL" id="JACHJU010000009">
    <property type="protein sequence ID" value="MBB4944383.1"/>
    <property type="molecule type" value="Genomic_DNA"/>
</dbReference>
<dbReference type="InterPro" id="IPR046450">
    <property type="entry name" value="PA_dom_sf"/>
</dbReference>
<dbReference type="Gene3D" id="3.50.30.30">
    <property type="match status" value="1"/>
</dbReference>